<dbReference type="InterPro" id="IPR013783">
    <property type="entry name" value="Ig-like_fold"/>
</dbReference>
<proteinExistence type="predicted"/>
<dbReference type="Gene3D" id="2.60.40.10">
    <property type="entry name" value="Immunoglobulins"/>
    <property type="match status" value="1"/>
</dbReference>
<evidence type="ECO:0000313" key="2">
    <source>
        <dbReference type="Proteomes" id="UP001200145"/>
    </source>
</evidence>
<protein>
    <submittedName>
        <fullName evidence="1">PKD domain-containing protein</fullName>
    </submittedName>
</protein>
<dbReference type="RefSeq" id="WP_234866143.1">
    <property type="nucleotide sequence ID" value="NZ_JAKEVY010000003.1"/>
</dbReference>
<sequence>MTIRKYITGIVLVGVLGTGIVACQKEEYSFGEIKTPSELALDIVVEGADASNPEGNGSGYVQIEANATNAITYKIDFGDGITRMVPGGTVRYRYGTPGTQEYVVTVNAIGTAGVVSTISKKVAVNVIFEIPAAILSSLTGNGSKVWVTDNQAAGHIGVGPADAFEPIWYQASPDEKAFTGCFYDDEITFSRDANNRVSMSVDNKGASLIQGASVGSYGFSGPEDCYPLDVSGVKALTFSDATSGAPASVSTRIQFSVPGNGAINFATGANVYEILSITENTIHLRNIGVDGNAWYQKLKVKP</sequence>
<dbReference type="SUPFAM" id="SSF49299">
    <property type="entry name" value="PKD domain"/>
    <property type="match status" value="1"/>
</dbReference>
<accession>A0ABS9BJ85</accession>
<dbReference type="EMBL" id="JAKEVY010000003">
    <property type="protein sequence ID" value="MCF1715188.1"/>
    <property type="molecule type" value="Genomic_DNA"/>
</dbReference>
<gene>
    <name evidence="1" type="ORF">L0U88_11180</name>
</gene>
<evidence type="ECO:0000313" key="1">
    <source>
        <dbReference type="EMBL" id="MCF1715188.1"/>
    </source>
</evidence>
<organism evidence="1 2">
    <name type="scientific">Flavihumibacter fluminis</name>
    <dbReference type="NCBI Taxonomy" id="2909236"/>
    <lineage>
        <taxon>Bacteria</taxon>
        <taxon>Pseudomonadati</taxon>
        <taxon>Bacteroidota</taxon>
        <taxon>Chitinophagia</taxon>
        <taxon>Chitinophagales</taxon>
        <taxon>Chitinophagaceae</taxon>
        <taxon>Flavihumibacter</taxon>
    </lineage>
</organism>
<dbReference type="CDD" id="cd00146">
    <property type="entry name" value="PKD"/>
    <property type="match status" value="1"/>
</dbReference>
<name>A0ABS9BJ85_9BACT</name>
<comment type="caution">
    <text evidence="1">The sequence shown here is derived from an EMBL/GenBank/DDBJ whole genome shotgun (WGS) entry which is preliminary data.</text>
</comment>
<dbReference type="Proteomes" id="UP001200145">
    <property type="component" value="Unassembled WGS sequence"/>
</dbReference>
<dbReference type="PROSITE" id="PS51257">
    <property type="entry name" value="PROKAR_LIPOPROTEIN"/>
    <property type="match status" value="1"/>
</dbReference>
<reference evidence="1 2" key="1">
    <citation type="submission" date="2022-01" db="EMBL/GenBank/DDBJ databases">
        <title>Flavihumibacter sp. nov., isolated from sediment of a river.</title>
        <authorList>
            <person name="Liu H."/>
        </authorList>
    </citation>
    <scope>NUCLEOTIDE SEQUENCE [LARGE SCALE GENOMIC DNA]</scope>
    <source>
        <strain evidence="1 2">RY-1</strain>
    </source>
</reference>
<dbReference type="InterPro" id="IPR035986">
    <property type="entry name" value="PKD_dom_sf"/>
</dbReference>
<keyword evidence="2" id="KW-1185">Reference proteome</keyword>